<dbReference type="InterPro" id="IPR050469">
    <property type="entry name" value="Diguanylate_Cyclase"/>
</dbReference>
<comment type="caution">
    <text evidence="5">The sequence shown here is derived from an EMBL/GenBank/DDBJ whole genome shotgun (WGS) entry which is preliminary data.</text>
</comment>
<dbReference type="Proteomes" id="UP000052052">
    <property type="component" value="Unassembled WGS sequence"/>
</dbReference>
<dbReference type="Pfam" id="PF08668">
    <property type="entry name" value="HDOD"/>
    <property type="match status" value="1"/>
</dbReference>
<evidence type="ECO:0000259" key="3">
    <source>
        <dbReference type="PROSITE" id="PS50887"/>
    </source>
</evidence>
<evidence type="ECO:0000313" key="5">
    <source>
        <dbReference type="EMBL" id="KRG69033.1"/>
    </source>
</evidence>
<dbReference type="RefSeq" id="WP_057659083.1">
    <property type="nucleotide sequence ID" value="NZ_LDJL01000011.1"/>
</dbReference>
<dbReference type="SUPFAM" id="SSF55073">
    <property type="entry name" value="Nucleotide cyclase"/>
    <property type="match status" value="1"/>
</dbReference>
<dbReference type="EC" id="2.7.7.65" evidence="2"/>
<dbReference type="GO" id="GO:0005886">
    <property type="term" value="C:plasma membrane"/>
    <property type="evidence" value="ECO:0007669"/>
    <property type="project" value="TreeGrafter"/>
</dbReference>
<evidence type="ECO:0000256" key="2">
    <source>
        <dbReference type="ARBA" id="ARBA00012528"/>
    </source>
</evidence>
<dbReference type="Gene3D" id="3.30.70.270">
    <property type="match status" value="1"/>
</dbReference>
<evidence type="ECO:0000256" key="1">
    <source>
        <dbReference type="ARBA" id="ARBA00001946"/>
    </source>
</evidence>
<dbReference type="PATRIC" id="fig|344882.3.peg.642"/>
<evidence type="ECO:0000313" key="6">
    <source>
        <dbReference type="Proteomes" id="UP000052052"/>
    </source>
</evidence>
<dbReference type="GO" id="GO:1902201">
    <property type="term" value="P:negative regulation of bacterial-type flagellum-dependent cell motility"/>
    <property type="evidence" value="ECO:0007669"/>
    <property type="project" value="TreeGrafter"/>
</dbReference>
<protein>
    <recommendedName>
        <fullName evidence="2">diguanylate cyclase</fullName>
        <ecNumber evidence="2">2.7.7.65</ecNumber>
    </recommendedName>
</protein>
<dbReference type="InterPro" id="IPR000160">
    <property type="entry name" value="GGDEF_dom"/>
</dbReference>
<dbReference type="OrthoDB" id="9803824at2"/>
<accession>A0A0R0CGU1</accession>
<dbReference type="InterPro" id="IPR013976">
    <property type="entry name" value="HDOD"/>
</dbReference>
<evidence type="ECO:0000259" key="4">
    <source>
        <dbReference type="PROSITE" id="PS51833"/>
    </source>
</evidence>
<dbReference type="CDD" id="cd01949">
    <property type="entry name" value="GGDEF"/>
    <property type="match status" value="1"/>
</dbReference>
<feature type="domain" description="HDOD" evidence="4">
    <location>
        <begin position="15"/>
        <end position="207"/>
    </location>
</feature>
<dbReference type="FunFam" id="3.30.70.270:FF:000001">
    <property type="entry name" value="Diguanylate cyclase domain protein"/>
    <property type="match status" value="1"/>
</dbReference>
<organism evidence="5 6">
    <name type="scientific">Pseudoxanthomonas dokdonensis</name>
    <dbReference type="NCBI Taxonomy" id="344882"/>
    <lineage>
        <taxon>Bacteria</taxon>
        <taxon>Pseudomonadati</taxon>
        <taxon>Pseudomonadota</taxon>
        <taxon>Gammaproteobacteria</taxon>
        <taxon>Lysobacterales</taxon>
        <taxon>Lysobacteraceae</taxon>
        <taxon>Pseudoxanthomonas</taxon>
    </lineage>
</organism>
<dbReference type="NCBIfam" id="TIGR00254">
    <property type="entry name" value="GGDEF"/>
    <property type="match status" value="1"/>
</dbReference>
<dbReference type="Gene3D" id="1.10.3210.10">
    <property type="entry name" value="Hypothetical protein af1432"/>
    <property type="match status" value="1"/>
</dbReference>
<dbReference type="PANTHER" id="PTHR45138">
    <property type="entry name" value="REGULATORY COMPONENTS OF SENSORY TRANSDUCTION SYSTEM"/>
    <property type="match status" value="1"/>
</dbReference>
<reference evidence="5 6" key="1">
    <citation type="submission" date="2015-05" db="EMBL/GenBank/DDBJ databases">
        <title>Genome sequencing and analysis of members of genus Stenotrophomonas.</title>
        <authorList>
            <person name="Patil P.P."/>
            <person name="Midha S."/>
            <person name="Patil P.B."/>
        </authorList>
    </citation>
    <scope>NUCLEOTIDE SEQUENCE [LARGE SCALE GENOMIC DNA]</scope>
    <source>
        <strain evidence="5 6">DSM 21858</strain>
    </source>
</reference>
<gene>
    <name evidence="5" type="ORF">ABB29_11385</name>
</gene>
<name>A0A0R0CGU1_9GAMM</name>
<dbReference type="PROSITE" id="PS50887">
    <property type="entry name" value="GGDEF"/>
    <property type="match status" value="1"/>
</dbReference>
<dbReference type="InterPro" id="IPR029787">
    <property type="entry name" value="Nucleotide_cyclase"/>
</dbReference>
<dbReference type="STRING" id="344882.ABB29_11385"/>
<dbReference type="InterPro" id="IPR043128">
    <property type="entry name" value="Rev_trsase/Diguanyl_cyclase"/>
</dbReference>
<keyword evidence="6" id="KW-1185">Reference proteome</keyword>
<dbReference type="Pfam" id="PF00990">
    <property type="entry name" value="GGDEF"/>
    <property type="match status" value="1"/>
</dbReference>
<dbReference type="SUPFAM" id="SSF109604">
    <property type="entry name" value="HD-domain/PDEase-like"/>
    <property type="match status" value="1"/>
</dbReference>
<sequence length="494" mass="54196">MRADIQAQLQLPRNLPSPPGVALRILQLAQDPDVQMAAAADVIAMDAALSARMLRIANSPLYASRRRVDNLSQALTLLGLNATLTLALGFSIAQGMREDSAQQQQRLWRGNVIAALAARLLGEHMKLPRLEELMLAGLLQDIGMLLLLRLLPEEYPTLLAQARDQAHLQALEREQLQCSHAELGAWLARDWQLPALLQSAIAHSEPASASTPFEACVATAACFAPLWLDDDGPRAHEQLLEVARDLLQLDSSAVDALITQVDALLPDISQMFDVSIPQPQAIEAIIEQARELLVVRNLIEIQGAARARQDADELALKAQQLDEAARRDPLTGVFNRSQLDKVLSQEFEAAQRHGRPLSVAFVDLDDFKLINDRWGHLVGDQVLQNFAQLLQKNLRGSDVVARYGGEEFLVVLPGTDDQLALKVLQRVLRQIAGEPMVKVQQQPIHVTFSAGLATQGTVERFADAQALLKAADEALYGAKREGRNRVRAVTSDGQ</sequence>
<dbReference type="AlphaFoldDB" id="A0A0R0CGU1"/>
<comment type="cofactor">
    <cofactor evidence="1">
        <name>Mg(2+)</name>
        <dbReference type="ChEBI" id="CHEBI:18420"/>
    </cofactor>
</comment>
<dbReference type="PROSITE" id="PS51833">
    <property type="entry name" value="HDOD"/>
    <property type="match status" value="1"/>
</dbReference>
<dbReference type="EMBL" id="LDJL01000011">
    <property type="protein sequence ID" value="KRG69033.1"/>
    <property type="molecule type" value="Genomic_DNA"/>
</dbReference>
<dbReference type="GO" id="GO:0052621">
    <property type="term" value="F:diguanylate cyclase activity"/>
    <property type="evidence" value="ECO:0007669"/>
    <property type="project" value="UniProtKB-EC"/>
</dbReference>
<proteinExistence type="predicted"/>
<dbReference type="PANTHER" id="PTHR45138:SF24">
    <property type="entry name" value="DIGUANYLATE CYCLASE DGCC-RELATED"/>
    <property type="match status" value="1"/>
</dbReference>
<feature type="domain" description="GGDEF" evidence="3">
    <location>
        <begin position="355"/>
        <end position="491"/>
    </location>
</feature>
<dbReference type="GO" id="GO:0043709">
    <property type="term" value="P:cell adhesion involved in single-species biofilm formation"/>
    <property type="evidence" value="ECO:0007669"/>
    <property type="project" value="TreeGrafter"/>
</dbReference>
<dbReference type="SMART" id="SM00267">
    <property type="entry name" value="GGDEF"/>
    <property type="match status" value="1"/>
</dbReference>